<accession>I9LHQ0</accession>
<dbReference type="InterPro" id="IPR020288">
    <property type="entry name" value="Sheath_initiator"/>
</dbReference>
<dbReference type="EMBL" id="AKVJ01000011">
    <property type="protein sequence ID" value="EIW19906.1"/>
    <property type="molecule type" value="Genomic_DNA"/>
</dbReference>
<proteinExistence type="predicted"/>
<dbReference type="Proteomes" id="UP000004324">
    <property type="component" value="Unassembled WGS sequence"/>
</dbReference>
<keyword evidence="2" id="KW-1185">Reference proteome</keyword>
<dbReference type="OrthoDB" id="89089at2"/>
<protein>
    <submittedName>
        <fullName evidence="1">Phage-like element PBSX protein, XkdS</fullName>
    </submittedName>
</protein>
<name>I9LHQ0_9FIRM</name>
<organism evidence="1 2">
    <name type="scientific">Pelosinus fermentans B4</name>
    <dbReference type="NCBI Taxonomy" id="1149862"/>
    <lineage>
        <taxon>Bacteria</taxon>
        <taxon>Bacillati</taxon>
        <taxon>Bacillota</taxon>
        <taxon>Negativicutes</taxon>
        <taxon>Selenomonadales</taxon>
        <taxon>Sporomusaceae</taxon>
        <taxon>Pelosinus</taxon>
    </lineage>
</organism>
<gene>
    <name evidence="1" type="ORF">FB4_0157</name>
</gene>
<comment type="caution">
    <text evidence="1">The sequence shown here is derived from an EMBL/GenBank/DDBJ whole genome shotgun (WGS) entry which is preliminary data.</text>
</comment>
<dbReference type="RefSeq" id="WP_007931993.1">
    <property type="nucleotide sequence ID" value="NZ_AKVJ01000011.1"/>
</dbReference>
<dbReference type="AlphaFoldDB" id="I9LHQ0"/>
<dbReference type="Pfam" id="PF10934">
    <property type="entry name" value="Sheath_initiator"/>
    <property type="match status" value="1"/>
</dbReference>
<evidence type="ECO:0000313" key="1">
    <source>
        <dbReference type="EMBL" id="EIW19906.1"/>
    </source>
</evidence>
<evidence type="ECO:0000313" key="2">
    <source>
        <dbReference type="Proteomes" id="UP000004324"/>
    </source>
</evidence>
<sequence>MAIADKKSPVFDWLTGDFATDINGKVLVVAGMEAAEQVIIKAEQTTRGRFRIYANPDNVALHHKYGNDASLILTRPDITDSVRLSELQRAIKEAIIYDAWVKDVVDIVIARQDANDVYVVFTAKTIFDKEVTVEGVLTSVWPTNI</sequence>
<reference evidence="1 2" key="1">
    <citation type="journal article" date="2012" name="J. Bacteriol.">
        <title>Draft Genome Sequences for Two Metal-Reducing Pelosinus fermentans Strains Isolated from a Cr(VI)-Contaminated Site and for Type Strain R7.</title>
        <authorList>
            <person name="Brown S.D."/>
            <person name="Podar M."/>
            <person name="Klingeman D.M."/>
            <person name="Johnson C.M."/>
            <person name="Yang Z.K."/>
            <person name="Utturkar S.M."/>
            <person name="Land M.L."/>
            <person name="Mosher J.J."/>
            <person name="Hurt R.A.Jr."/>
            <person name="Phelps T.J."/>
            <person name="Palumbo A.V."/>
            <person name="Arkin A.P."/>
            <person name="Hazen T.C."/>
            <person name="Elias D.A."/>
        </authorList>
    </citation>
    <scope>NUCLEOTIDE SEQUENCE [LARGE SCALE GENOMIC DNA]</scope>
    <source>
        <strain evidence="1 2">B4</strain>
    </source>
</reference>